<evidence type="ECO:0000313" key="10">
    <source>
        <dbReference type="Proteomes" id="UP001589943"/>
    </source>
</evidence>
<dbReference type="InterPro" id="IPR036890">
    <property type="entry name" value="HATPase_C_sf"/>
</dbReference>
<proteinExistence type="predicted"/>
<keyword evidence="7" id="KW-0067">ATP-binding</keyword>
<keyword evidence="3" id="KW-0597">Phosphoprotein</keyword>
<dbReference type="RefSeq" id="WP_379479766.1">
    <property type="nucleotide sequence ID" value="NZ_JBHLTL010000001.1"/>
</dbReference>
<dbReference type="SUPFAM" id="SSF55874">
    <property type="entry name" value="ATPase domain of HSP90 chaperone/DNA topoisomerase II/histidine kinase"/>
    <property type="match status" value="1"/>
</dbReference>
<evidence type="ECO:0000313" key="9">
    <source>
        <dbReference type="EMBL" id="MFC0588259.1"/>
    </source>
</evidence>
<dbReference type="Pfam" id="PF02518">
    <property type="entry name" value="HATPase_c"/>
    <property type="match status" value="1"/>
</dbReference>
<reference evidence="9 10" key="1">
    <citation type="submission" date="2024-09" db="EMBL/GenBank/DDBJ databases">
        <authorList>
            <person name="Sun Q."/>
            <person name="Mori K."/>
        </authorList>
    </citation>
    <scope>NUCLEOTIDE SEQUENCE [LARGE SCALE GENOMIC DNA]</scope>
    <source>
        <strain evidence="9 10">NCAIM B.02537</strain>
    </source>
</reference>
<dbReference type="EMBL" id="JBHLTL010000001">
    <property type="protein sequence ID" value="MFC0588259.1"/>
    <property type="molecule type" value="Genomic_DNA"/>
</dbReference>
<feature type="domain" description="Histidine kinase/HSP90-like ATPase" evidence="8">
    <location>
        <begin position="252"/>
        <end position="351"/>
    </location>
</feature>
<dbReference type="SMART" id="SM00387">
    <property type="entry name" value="HATPase_c"/>
    <property type="match status" value="1"/>
</dbReference>
<keyword evidence="4 9" id="KW-0808">Transferase</keyword>
<dbReference type="Pfam" id="PF07568">
    <property type="entry name" value="HisKA_2"/>
    <property type="match status" value="1"/>
</dbReference>
<dbReference type="InterPro" id="IPR035965">
    <property type="entry name" value="PAS-like_dom_sf"/>
</dbReference>
<keyword evidence="6 9" id="KW-0418">Kinase</keyword>
<accession>A0ABV6PEK0</accession>
<name>A0ABV6PEK0_9SPHN</name>
<organism evidence="9 10">
    <name type="scientific">Novosphingobium aquiterrae</name>
    <dbReference type="NCBI Taxonomy" id="624388"/>
    <lineage>
        <taxon>Bacteria</taxon>
        <taxon>Pseudomonadati</taxon>
        <taxon>Pseudomonadota</taxon>
        <taxon>Alphaproteobacteria</taxon>
        <taxon>Sphingomonadales</taxon>
        <taxon>Sphingomonadaceae</taxon>
        <taxon>Novosphingobium</taxon>
    </lineage>
</organism>
<keyword evidence="5" id="KW-0547">Nucleotide-binding</keyword>
<dbReference type="InterPro" id="IPR011495">
    <property type="entry name" value="Sig_transdc_His_kin_sub2_dim/P"/>
</dbReference>
<evidence type="ECO:0000256" key="7">
    <source>
        <dbReference type="ARBA" id="ARBA00022840"/>
    </source>
</evidence>
<protein>
    <recommendedName>
        <fullName evidence="2">histidine kinase</fullName>
        <ecNumber evidence="2">2.7.13.3</ecNumber>
    </recommendedName>
</protein>
<comment type="catalytic activity">
    <reaction evidence="1">
        <text>ATP + protein L-histidine = ADP + protein N-phospho-L-histidine.</text>
        <dbReference type="EC" id="2.7.13.3"/>
    </reaction>
</comment>
<dbReference type="InterPro" id="IPR003594">
    <property type="entry name" value="HATPase_dom"/>
</dbReference>
<evidence type="ECO:0000256" key="6">
    <source>
        <dbReference type="ARBA" id="ARBA00022777"/>
    </source>
</evidence>
<dbReference type="EC" id="2.7.13.3" evidence="2"/>
<sequence>MEFFTRFDPESSSSLGMALVVSSATPLLLLDEQLVVRAASETFCRTFDLHIDAVVGTSLFALGKGEWNKPQLRTLLEATANGRAAIDAYEFELKQADKPDRALILTAHALDHVDNDAMRLVLAILDNTAMRDAQNAVRVQAQKNDALVQEKQVLLQELNHRVANSLQIIASILMQRVRRVQSEEARAHLREAHNRVMSIATLQRLLASNAAGAVALKDYLNDLCASIGASMIADPGRLTLNVTSDDSVMSPDQSVSVGLIVTELAINALKHAFPDAARQHCRIDVAFAANSSGWVLTVSDNGCGLPHDHGDSKPGLGTGIVNALAAQLSATIVVTDNGPGTRVTVSHVATIVRPAPTEVV</sequence>
<evidence type="ECO:0000256" key="5">
    <source>
        <dbReference type="ARBA" id="ARBA00022741"/>
    </source>
</evidence>
<dbReference type="Gene3D" id="3.30.565.10">
    <property type="entry name" value="Histidine kinase-like ATPase, C-terminal domain"/>
    <property type="match status" value="1"/>
</dbReference>
<keyword evidence="10" id="KW-1185">Reference proteome</keyword>
<evidence type="ECO:0000256" key="1">
    <source>
        <dbReference type="ARBA" id="ARBA00000085"/>
    </source>
</evidence>
<comment type="caution">
    <text evidence="9">The sequence shown here is derived from an EMBL/GenBank/DDBJ whole genome shotgun (WGS) entry which is preliminary data.</text>
</comment>
<dbReference type="Gene3D" id="3.30.450.20">
    <property type="entry name" value="PAS domain"/>
    <property type="match status" value="1"/>
</dbReference>
<evidence type="ECO:0000256" key="4">
    <source>
        <dbReference type="ARBA" id="ARBA00022679"/>
    </source>
</evidence>
<evidence type="ECO:0000256" key="3">
    <source>
        <dbReference type="ARBA" id="ARBA00022553"/>
    </source>
</evidence>
<dbReference type="GO" id="GO:0004673">
    <property type="term" value="F:protein histidine kinase activity"/>
    <property type="evidence" value="ECO:0007669"/>
    <property type="project" value="UniProtKB-EC"/>
</dbReference>
<dbReference type="PANTHER" id="PTHR41523">
    <property type="entry name" value="TWO-COMPONENT SYSTEM SENSOR PROTEIN"/>
    <property type="match status" value="1"/>
</dbReference>
<dbReference type="PANTHER" id="PTHR41523:SF8">
    <property type="entry name" value="ETHYLENE RESPONSE SENSOR PROTEIN"/>
    <property type="match status" value="1"/>
</dbReference>
<dbReference type="SUPFAM" id="SSF55785">
    <property type="entry name" value="PYP-like sensor domain (PAS domain)"/>
    <property type="match status" value="1"/>
</dbReference>
<evidence type="ECO:0000256" key="2">
    <source>
        <dbReference type="ARBA" id="ARBA00012438"/>
    </source>
</evidence>
<evidence type="ECO:0000259" key="8">
    <source>
        <dbReference type="SMART" id="SM00387"/>
    </source>
</evidence>
<dbReference type="Pfam" id="PF08448">
    <property type="entry name" value="PAS_4"/>
    <property type="match status" value="1"/>
</dbReference>
<dbReference type="InterPro" id="IPR013656">
    <property type="entry name" value="PAS_4"/>
</dbReference>
<gene>
    <name evidence="9" type="ORF">ACFFF7_02420</name>
</gene>
<dbReference type="Proteomes" id="UP001589943">
    <property type="component" value="Unassembled WGS sequence"/>
</dbReference>